<dbReference type="PANTHER" id="PTHR30514">
    <property type="entry name" value="GLUCOKINASE"/>
    <property type="match status" value="1"/>
</dbReference>
<dbReference type="InterPro" id="IPR046348">
    <property type="entry name" value="SIS_dom_sf"/>
</dbReference>
<dbReference type="InterPro" id="IPR036388">
    <property type="entry name" value="WH-like_DNA-bd_sf"/>
</dbReference>
<dbReference type="Proteomes" id="UP000295696">
    <property type="component" value="Unassembled WGS sequence"/>
</dbReference>
<dbReference type="GO" id="GO:0003677">
    <property type="term" value="F:DNA binding"/>
    <property type="evidence" value="ECO:0007669"/>
    <property type="project" value="InterPro"/>
</dbReference>
<gene>
    <name evidence="2" type="ORF">EDD52_108120</name>
</gene>
<dbReference type="Pfam" id="PF01418">
    <property type="entry name" value="HTH_6"/>
    <property type="match status" value="1"/>
</dbReference>
<dbReference type="EMBL" id="SLZU01000008">
    <property type="protein sequence ID" value="TCS62825.1"/>
    <property type="molecule type" value="Genomic_DNA"/>
</dbReference>
<proteinExistence type="predicted"/>
<dbReference type="GO" id="GO:0097367">
    <property type="term" value="F:carbohydrate derivative binding"/>
    <property type="evidence" value="ECO:0007669"/>
    <property type="project" value="InterPro"/>
</dbReference>
<dbReference type="GO" id="GO:1901135">
    <property type="term" value="P:carbohydrate derivative metabolic process"/>
    <property type="evidence" value="ECO:0007669"/>
    <property type="project" value="InterPro"/>
</dbReference>
<evidence type="ECO:0000259" key="1">
    <source>
        <dbReference type="PROSITE" id="PS51071"/>
    </source>
</evidence>
<sequence>MEPVQETDTFVEAMTRAEDRLTQKEKRISAYFLARPEAIFIETNSDIARKLNISPMTLTRFYRKLGFNDSADARSKAIQNAYGPTSDRIDQRFETSFSSDKSEFFQASLELSHASIDAAFSLRESELWGEVVERVSQSDAVHVTGFQTMYYLADGFSRRLAYLRDRVHLVDGIDGVYAGLLPAPGEKVLLIMMDVFRYGAHGPILARLARERGMDVVIFADEFCDWANGITPFVLRYPAETQFILSMPQGISTDLNLLLQDVSGKLGERAKERVRKLSEAQDHFGLFLD</sequence>
<accession>A0A4R3JBW3</accession>
<dbReference type="Gene3D" id="3.40.50.10490">
    <property type="entry name" value="Glucose-6-phosphate isomerase like protein, domain 1"/>
    <property type="match status" value="1"/>
</dbReference>
<dbReference type="SUPFAM" id="SSF53697">
    <property type="entry name" value="SIS domain"/>
    <property type="match status" value="1"/>
</dbReference>
<dbReference type="InterPro" id="IPR000281">
    <property type="entry name" value="HTH_RpiR"/>
</dbReference>
<protein>
    <submittedName>
        <fullName evidence="2">RpiR family transcriptional regulator</fullName>
    </submittedName>
</protein>
<comment type="caution">
    <text evidence="2">The sequence shown here is derived from an EMBL/GenBank/DDBJ whole genome shotgun (WGS) entry which is preliminary data.</text>
</comment>
<dbReference type="Gene3D" id="1.10.10.10">
    <property type="entry name" value="Winged helix-like DNA-binding domain superfamily/Winged helix DNA-binding domain"/>
    <property type="match status" value="1"/>
</dbReference>
<dbReference type="SUPFAM" id="SSF46689">
    <property type="entry name" value="Homeodomain-like"/>
    <property type="match status" value="1"/>
</dbReference>
<keyword evidence="3" id="KW-1185">Reference proteome</keyword>
<dbReference type="PANTHER" id="PTHR30514:SF18">
    <property type="entry name" value="RPIR-FAMILY TRANSCRIPTIONAL REGULATOR"/>
    <property type="match status" value="1"/>
</dbReference>
<feature type="domain" description="HTH rpiR-type" evidence="1">
    <location>
        <begin position="8"/>
        <end position="84"/>
    </location>
</feature>
<dbReference type="AlphaFoldDB" id="A0A4R3JBW3"/>
<reference evidence="2 3" key="1">
    <citation type="submission" date="2019-03" db="EMBL/GenBank/DDBJ databases">
        <title>Genomic Encyclopedia of Type Strains, Phase IV (KMG-IV): sequencing the most valuable type-strain genomes for metagenomic binning, comparative biology and taxonomic classification.</title>
        <authorList>
            <person name="Goeker M."/>
        </authorList>
    </citation>
    <scope>NUCLEOTIDE SEQUENCE [LARGE SCALE GENOMIC DNA]</scope>
    <source>
        <strain evidence="2 3">DSM 104836</strain>
    </source>
</reference>
<dbReference type="GO" id="GO:0003700">
    <property type="term" value="F:DNA-binding transcription factor activity"/>
    <property type="evidence" value="ECO:0007669"/>
    <property type="project" value="InterPro"/>
</dbReference>
<dbReference type="PROSITE" id="PS51071">
    <property type="entry name" value="HTH_RPIR"/>
    <property type="match status" value="1"/>
</dbReference>
<dbReference type="InterPro" id="IPR047640">
    <property type="entry name" value="RpiR-like"/>
</dbReference>
<evidence type="ECO:0000313" key="2">
    <source>
        <dbReference type="EMBL" id="TCS62825.1"/>
    </source>
</evidence>
<evidence type="ECO:0000313" key="3">
    <source>
        <dbReference type="Proteomes" id="UP000295696"/>
    </source>
</evidence>
<name>A0A4R3JBW3_9RHOB</name>
<dbReference type="InterPro" id="IPR009057">
    <property type="entry name" value="Homeodomain-like_sf"/>
</dbReference>
<organism evidence="2 3">
    <name type="scientific">Primorskyibacter sedentarius</name>
    <dbReference type="NCBI Taxonomy" id="745311"/>
    <lineage>
        <taxon>Bacteria</taxon>
        <taxon>Pseudomonadati</taxon>
        <taxon>Pseudomonadota</taxon>
        <taxon>Alphaproteobacteria</taxon>
        <taxon>Rhodobacterales</taxon>
        <taxon>Roseobacteraceae</taxon>
        <taxon>Primorskyibacter</taxon>
    </lineage>
</organism>